<dbReference type="RefSeq" id="WP_284223608.1">
    <property type="nucleotide sequence ID" value="NZ_BSOY01000098.1"/>
</dbReference>
<comment type="caution">
    <text evidence="2">The sequence shown here is derived from an EMBL/GenBank/DDBJ whole genome shotgun (WGS) entry which is preliminary data.</text>
</comment>
<evidence type="ECO:0000313" key="3">
    <source>
        <dbReference type="Proteomes" id="UP001156921"/>
    </source>
</evidence>
<organism evidence="2 3">
    <name type="scientific">Brevundimonas denitrificans</name>
    <dbReference type="NCBI Taxonomy" id="1443434"/>
    <lineage>
        <taxon>Bacteria</taxon>
        <taxon>Pseudomonadati</taxon>
        <taxon>Pseudomonadota</taxon>
        <taxon>Alphaproteobacteria</taxon>
        <taxon>Caulobacterales</taxon>
        <taxon>Caulobacteraceae</taxon>
        <taxon>Brevundimonas</taxon>
    </lineage>
</organism>
<sequence length="43" mass="4376">MAPNPADPPPPHTGPHPALSLILGFGVIVLGATVVHLVFNVLV</sequence>
<keyword evidence="1" id="KW-0812">Transmembrane</keyword>
<evidence type="ECO:0000313" key="2">
    <source>
        <dbReference type="EMBL" id="GLS02721.1"/>
    </source>
</evidence>
<keyword evidence="1" id="KW-1133">Transmembrane helix</keyword>
<keyword evidence="1" id="KW-0472">Membrane</keyword>
<protein>
    <submittedName>
        <fullName evidence="2">Uncharacterized protein</fullName>
    </submittedName>
</protein>
<proteinExistence type="predicted"/>
<feature type="transmembrane region" description="Helical" evidence="1">
    <location>
        <begin position="20"/>
        <end position="42"/>
    </location>
</feature>
<keyword evidence="3" id="KW-1185">Reference proteome</keyword>
<evidence type="ECO:0000256" key="1">
    <source>
        <dbReference type="SAM" id="Phobius"/>
    </source>
</evidence>
<gene>
    <name evidence="2" type="ORF">GCM10007859_27520</name>
</gene>
<reference evidence="3" key="1">
    <citation type="journal article" date="2019" name="Int. J. Syst. Evol. Microbiol.">
        <title>The Global Catalogue of Microorganisms (GCM) 10K type strain sequencing project: providing services to taxonomists for standard genome sequencing and annotation.</title>
        <authorList>
            <consortium name="The Broad Institute Genomics Platform"/>
            <consortium name="The Broad Institute Genome Sequencing Center for Infectious Disease"/>
            <person name="Wu L."/>
            <person name="Ma J."/>
        </authorList>
    </citation>
    <scope>NUCLEOTIDE SEQUENCE [LARGE SCALE GENOMIC DNA]</scope>
    <source>
        <strain evidence="3">NBRC 110107</strain>
    </source>
</reference>
<name>A0ABQ6BLD9_9CAUL</name>
<accession>A0ABQ6BLD9</accession>
<dbReference type="EMBL" id="BSOY01000098">
    <property type="protein sequence ID" value="GLS02721.1"/>
    <property type="molecule type" value="Genomic_DNA"/>
</dbReference>
<dbReference type="Proteomes" id="UP001156921">
    <property type="component" value="Unassembled WGS sequence"/>
</dbReference>